<reference evidence="2 3" key="1">
    <citation type="submission" date="2015-06" db="EMBL/GenBank/DDBJ databases">
        <title>Cloning and characterization of the uncialamcin biosynthetic gene cluster.</title>
        <authorList>
            <person name="Yan X."/>
            <person name="Huang T."/>
            <person name="Ge H."/>
            <person name="Shen B."/>
        </authorList>
    </citation>
    <scope>NUCLEOTIDE SEQUENCE [LARGE SCALE GENOMIC DNA]</scope>
    <source>
        <strain evidence="2 3">DCA2648</strain>
    </source>
</reference>
<evidence type="ECO:0000256" key="1">
    <source>
        <dbReference type="SAM" id="Phobius"/>
    </source>
</evidence>
<accession>A0A1Q4V782</accession>
<dbReference type="AlphaFoldDB" id="A0A1Q4V782"/>
<keyword evidence="1" id="KW-1133">Transmembrane helix</keyword>
<keyword evidence="1" id="KW-0472">Membrane</keyword>
<gene>
    <name evidence="2" type="ORF">AB852_17255</name>
</gene>
<dbReference type="Pfam" id="PF13687">
    <property type="entry name" value="DUF4153"/>
    <property type="match status" value="1"/>
</dbReference>
<protein>
    <submittedName>
        <fullName evidence="2">Uncharacterized protein</fullName>
    </submittedName>
</protein>
<feature type="transmembrane region" description="Helical" evidence="1">
    <location>
        <begin position="110"/>
        <end position="131"/>
    </location>
</feature>
<feature type="transmembrane region" description="Helical" evidence="1">
    <location>
        <begin position="276"/>
        <end position="295"/>
    </location>
</feature>
<feature type="transmembrane region" description="Helical" evidence="1">
    <location>
        <begin position="37"/>
        <end position="54"/>
    </location>
</feature>
<feature type="transmembrane region" description="Helical" evidence="1">
    <location>
        <begin position="232"/>
        <end position="255"/>
    </location>
</feature>
<organism evidence="2 3">
    <name type="scientific">Streptomyces uncialis</name>
    <dbReference type="NCBI Taxonomy" id="1048205"/>
    <lineage>
        <taxon>Bacteria</taxon>
        <taxon>Bacillati</taxon>
        <taxon>Actinomycetota</taxon>
        <taxon>Actinomycetes</taxon>
        <taxon>Kitasatosporales</taxon>
        <taxon>Streptomycetaceae</taxon>
        <taxon>Streptomyces</taxon>
    </lineage>
</organism>
<feature type="transmembrane region" description="Helical" evidence="1">
    <location>
        <begin position="348"/>
        <end position="369"/>
    </location>
</feature>
<proteinExistence type="predicted"/>
<sequence>MAALRGDPPAAIRAATLWAVLATGVLSTLLLGDGIGLNLLIVALPASLAAYYAAEQAGRRARPWTLLWGVGGVALLVVPVLRDAAWPSFLAVATAFGLGALALHGSRTWAGIALSAVGLVEAVPRGLVWGWRGLRARTGDTSSRVGPALRVFGVTAGLLLVFGALFSAADAAFADLLGSLVPDTSPSDGPMHLLLLAAGLAGALGAAYTAAAPVKWDKVSPTPWRARGRAEWALPLLVLNALFAAFNAVQLAVLFGGYDAVLDKTGLSYARYARQGFWHLLLATLLVLVVIVVALRWAPRGGPRDRALVRGVLGTLCVLTLVVVASAVRRMDMYVEAYGLTRLRISVVTVELWLGVVILLIMAAGVWGARWLPRAVAASAAFGVLAFGLVSPDALIAERNAERYEETGRLDLQYVRELSADAVPALDSLPEPLRSCALQVIDEDLRYEDDPWHATSLGVVRARAVLKNRPVKATWEQCQEAAHATAYR</sequence>
<dbReference type="InterPro" id="IPR025291">
    <property type="entry name" value="DUF4153"/>
</dbReference>
<feature type="transmembrane region" description="Helical" evidence="1">
    <location>
        <begin position="307"/>
        <end position="328"/>
    </location>
</feature>
<feature type="transmembrane region" description="Helical" evidence="1">
    <location>
        <begin position="84"/>
        <end position="103"/>
    </location>
</feature>
<feature type="transmembrane region" description="Helical" evidence="1">
    <location>
        <begin position="151"/>
        <end position="173"/>
    </location>
</feature>
<dbReference type="EMBL" id="LFBV01000004">
    <property type="protein sequence ID" value="OKH93703.1"/>
    <property type="molecule type" value="Genomic_DNA"/>
</dbReference>
<feature type="transmembrane region" description="Helical" evidence="1">
    <location>
        <begin position="375"/>
        <end position="396"/>
    </location>
</feature>
<name>A0A1Q4V782_9ACTN</name>
<feature type="transmembrane region" description="Helical" evidence="1">
    <location>
        <begin position="12"/>
        <end position="31"/>
    </location>
</feature>
<keyword evidence="1" id="KW-0812">Transmembrane</keyword>
<feature type="transmembrane region" description="Helical" evidence="1">
    <location>
        <begin position="193"/>
        <end position="212"/>
    </location>
</feature>
<dbReference type="Proteomes" id="UP000186455">
    <property type="component" value="Unassembled WGS sequence"/>
</dbReference>
<evidence type="ECO:0000313" key="3">
    <source>
        <dbReference type="Proteomes" id="UP000186455"/>
    </source>
</evidence>
<evidence type="ECO:0000313" key="2">
    <source>
        <dbReference type="EMBL" id="OKH93703.1"/>
    </source>
</evidence>
<keyword evidence="3" id="KW-1185">Reference proteome</keyword>
<comment type="caution">
    <text evidence="2">The sequence shown here is derived from an EMBL/GenBank/DDBJ whole genome shotgun (WGS) entry which is preliminary data.</text>
</comment>
<dbReference type="STRING" id="1048205.AB852_17255"/>
<feature type="transmembrane region" description="Helical" evidence="1">
    <location>
        <begin position="61"/>
        <end position="78"/>
    </location>
</feature>